<organism evidence="3 4">
    <name type="scientific">Pseudoduganella buxea</name>
    <dbReference type="NCBI Taxonomy" id="1949069"/>
    <lineage>
        <taxon>Bacteria</taxon>
        <taxon>Pseudomonadati</taxon>
        <taxon>Pseudomonadota</taxon>
        <taxon>Betaproteobacteria</taxon>
        <taxon>Burkholderiales</taxon>
        <taxon>Oxalobacteraceae</taxon>
        <taxon>Telluria group</taxon>
        <taxon>Pseudoduganella</taxon>
    </lineage>
</organism>
<proteinExistence type="predicted"/>
<dbReference type="Pfam" id="PF07589">
    <property type="entry name" value="PEP-CTERM"/>
    <property type="match status" value="1"/>
</dbReference>
<name>A0ABQ1L6I3_9BURK</name>
<evidence type="ECO:0000256" key="1">
    <source>
        <dbReference type="SAM" id="SignalP"/>
    </source>
</evidence>
<comment type="caution">
    <text evidence="3">The sequence shown here is derived from an EMBL/GenBank/DDBJ whole genome shotgun (WGS) entry which is preliminary data.</text>
</comment>
<keyword evidence="4" id="KW-1185">Reference proteome</keyword>
<evidence type="ECO:0000313" key="4">
    <source>
        <dbReference type="Proteomes" id="UP000622638"/>
    </source>
</evidence>
<dbReference type="NCBIfam" id="TIGR02595">
    <property type="entry name" value="PEP_CTERM"/>
    <property type="match status" value="1"/>
</dbReference>
<sequence length="249" mass="26105">MLVGAAALLACNAHAGQTLDTTGFTLSQPGQWSNAQMAVLSDHGGILQIGISGLQPVRTVTTDLGNAPWYNWDAVNTGLSAYAKPGYRLASVTLSGTLTGLLGVAPLPAVCSSPDHACGLGVATNQATLEWGTSQGPTSVDYQQLEVNNLDGERTFSLTTTFGSGDAFDFYIATYNTAYAEAGRYRHLDASSTNYLPTTSEIGFGDMVMTVQIVAVPEPGTYAMLLAGMGLLGMAARRQRKDGVNENAR</sequence>
<gene>
    <name evidence="3" type="ORF">GCM10011572_44950</name>
</gene>
<evidence type="ECO:0000259" key="2">
    <source>
        <dbReference type="Pfam" id="PF07589"/>
    </source>
</evidence>
<evidence type="ECO:0000313" key="3">
    <source>
        <dbReference type="EMBL" id="GGC18531.1"/>
    </source>
</evidence>
<keyword evidence="1" id="KW-0732">Signal</keyword>
<feature type="domain" description="Ice-binding protein C-terminal" evidence="2">
    <location>
        <begin position="215"/>
        <end position="238"/>
    </location>
</feature>
<feature type="signal peptide" evidence="1">
    <location>
        <begin position="1"/>
        <end position="15"/>
    </location>
</feature>
<feature type="chain" id="PRO_5045747006" description="Ice-binding protein C-terminal domain-containing protein" evidence="1">
    <location>
        <begin position="16"/>
        <end position="249"/>
    </location>
</feature>
<dbReference type="Proteomes" id="UP000622638">
    <property type="component" value="Unassembled WGS sequence"/>
</dbReference>
<protein>
    <recommendedName>
        <fullName evidence="2">Ice-binding protein C-terminal domain-containing protein</fullName>
    </recommendedName>
</protein>
<dbReference type="InterPro" id="IPR013424">
    <property type="entry name" value="Ice-binding_C"/>
</dbReference>
<reference evidence="4" key="1">
    <citation type="journal article" date="2019" name="Int. J. Syst. Evol. Microbiol.">
        <title>The Global Catalogue of Microorganisms (GCM) 10K type strain sequencing project: providing services to taxonomists for standard genome sequencing and annotation.</title>
        <authorList>
            <consortium name="The Broad Institute Genomics Platform"/>
            <consortium name="The Broad Institute Genome Sequencing Center for Infectious Disease"/>
            <person name="Wu L."/>
            <person name="Ma J."/>
        </authorList>
    </citation>
    <scope>NUCLEOTIDE SEQUENCE [LARGE SCALE GENOMIC DNA]</scope>
    <source>
        <strain evidence="4">CGMCC 1.15931</strain>
    </source>
</reference>
<accession>A0ABQ1L6I3</accession>
<dbReference type="EMBL" id="BMKG01000025">
    <property type="protein sequence ID" value="GGC18531.1"/>
    <property type="molecule type" value="Genomic_DNA"/>
</dbReference>